<dbReference type="PROSITE" id="PS50011">
    <property type="entry name" value="PROTEIN_KINASE_DOM"/>
    <property type="match status" value="1"/>
</dbReference>
<dbReference type="GO" id="GO:0005524">
    <property type="term" value="F:ATP binding"/>
    <property type="evidence" value="ECO:0007669"/>
    <property type="project" value="UniProtKB-KW"/>
</dbReference>
<dbReference type="SUPFAM" id="SSF56112">
    <property type="entry name" value="Protein kinase-like (PK-like)"/>
    <property type="match status" value="1"/>
</dbReference>
<evidence type="ECO:0000313" key="9">
    <source>
        <dbReference type="EMBL" id="KAK0507557.1"/>
    </source>
</evidence>
<evidence type="ECO:0000256" key="5">
    <source>
        <dbReference type="ARBA" id="ARBA00022840"/>
    </source>
</evidence>
<keyword evidence="1" id="KW-0723">Serine/threonine-protein kinase</keyword>
<dbReference type="PROSITE" id="PS50297">
    <property type="entry name" value="ANK_REP_REGION"/>
    <property type="match status" value="1"/>
</dbReference>
<feature type="repeat" description="ANK" evidence="6">
    <location>
        <begin position="557"/>
        <end position="589"/>
    </location>
</feature>
<dbReference type="EMBL" id="JAFEKC020000023">
    <property type="protein sequence ID" value="KAK0507557.1"/>
    <property type="molecule type" value="Genomic_DNA"/>
</dbReference>
<dbReference type="GO" id="GO:0004674">
    <property type="term" value="F:protein serine/threonine kinase activity"/>
    <property type="evidence" value="ECO:0007669"/>
    <property type="project" value="UniProtKB-KW"/>
</dbReference>
<evidence type="ECO:0000256" key="6">
    <source>
        <dbReference type="PROSITE-ProRule" id="PRU00023"/>
    </source>
</evidence>
<dbReference type="Pfam" id="PF00023">
    <property type="entry name" value="Ank"/>
    <property type="match status" value="1"/>
</dbReference>
<dbReference type="SMART" id="SM00248">
    <property type="entry name" value="ANK"/>
    <property type="match status" value="4"/>
</dbReference>
<feature type="repeat" description="ANK" evidence="6">
    <location>
        <begin position="791"/>
        <end position="836"/>
    </location>
</feature>
<evidence type="ECO:0000256" key="3">
    <source>
        <dbReference type="ARBA" id="ARBA00022741"/>
    </source>
</evidence>
<sequence length="956" mass="107821">MDSSGDLVDHFKLEAEQLPEYTQHTHYKSDRSHGLRRLKVVKRWRKKHDIGEGAFGIVWLEVEEDGSERAVKAISRRLCSYSKIDYRKELAAMAILSKYEELFVAFQGWFEGPEHIFVAMEYFKHGDLQRHMDTKMPEIQVKIVITQVLEGLKTMHQLGFTHRDLKPQARHYLLNIFVVDTNPNFWVKIGDFGITKRILNEQTFLRTEIGTLDYLAPEVLGYVEEETSRYTNAVDLWSLGCICHRLLTLESPFPKMTALARYCLGMTGLPIEALYKSTVAEEAITLVKDLMNAQPSERINAEAALNSLWLKDVESLDSTFTVQSESRRPANTDNGLVVHDAELPQDSKLPETSINRRETSIDTKPLIDKMVTTIDTRKPLIDTKLLIDTKPLVDTMMTSIDTRKKKREALYIENLSTTRNEQSPPSIVTLRPALEHQISDTKSKQQEGPNSMSRNDSIPISPSGLEEDDPDASSLKSFLAAGFDLENHNVDSQGYAVEAFEWAARQSIPDYLYLLLRRPGTIDVTESLSWAVRENLLIAVQAIVETTHIDINRRNYSGLTFFHLAYIHGHVKIARYLHEKGALVKTGDTLGITSLYLVLFGSPEAGGSIGELLEPDGALKGHIPWTRVPAINELMLSRPGRDSARDLPELRTPEDLPFEPIMTLQELPVDVLSRDEYLFASFRMAGHYPHVLALADHAFRWAAKENSEELMVYVLEHGAPVDVNALLRSAEVTCNSEAIALLEAKRAAADPLHRFTERLHIACFCGDLDAVAVLLDTVPSAKKVLRSKDHRGRTALHHAANGSGSKNWNERRKWNEEEKLVKMLLSQGADPDQRDVKGRTAPISAEERNLYEAVKKGKLELPPTPEEPFFDVKTMESPADTTHFDVESMFRVIETTKKKADTTQFQDEFSSLKAEASSEDETGGVLADKAKKVNGHIQSWWRSLLKPELRSGHSAT</sequence>
<dbReference type="Proteomes" id="UP001166286">
    <property type="component" value="Unassembled WGS sequence"/>
</dbReference>
<evidence type="ECO:0000256" key="1">
    <source>
        <dbReference type="ARBA" id="ARBA00022527"/>
    </source>
</evidence>
<dbReference type="Pfam" id="PF00069">
    <property type="entry name" value="Pkinase"/>
    <property type="match status" value="1"/>
</dbReference>
<proteinExistence type="predicted"/>
<keyword evidence="3" id="KW-0547">Nucleotide-binding</keyword>
<dbReference type="Pfam" id="PF13637">
    <property type="entry name" value="Ank_4"/>
    <property type="match status" value="1"/>
</dbReference>
<evidence type="ECO:0000256" key="4">
    <source>
        <dbReference type="ARBA" id="ARBA00022777"/>
    </source>
</evidence>
<feature type="compositionally biased region" description="Polar residues" evidence="7">
    <location>
        <begin position="446"/>
        <end position="460"/>
    </location>
</feature>
<dbReference type="PROSITE" id="PS50088">
    <property type="entry name" value="ANK_REPEAT"/>
    <property type="match status" value="2"/>
</dbReference>
<keyword evidence="5" id="KW-0067">ATP-binding</keyword>
<evidence type="ECO:0000256" key="7">
    <source>
        <dbReference type="SAM" id="MobiDB-lite"/>
    </source>
</evidence>
<dbReference type="InterPro" id="IPR050205">
    <property type="entry name" value="CDPK_Ser/Thr_kinases"/>
</dbReference>
<name>A0AA39QQY8_9LECA</name>
<reference evidence="9" key="1">
    <citation type="submission" date="2023-03" db="EMBL/GenBank/DDBJ databases">
        <title>Complete genome of Cladonia borealis.</title>
        <authorList>
            <person name="Park H."/>
        </authorList>
    </citation>
    <scope>NUCLEOTIDE SEQUENCE</scope>
    <source>
        <strain evidence="9">ANT050790</strain>
    </source>
</reference>
<keyword evidence="2" id="KW-0808">Transferase</keyword>
<keyword evidence="10" id="KW-1185">Reference proteome</keyword>
<organism evidence="9 10">
    <name type="scientific">Cladonia borealis</name>
    <dbReference type="NCBI Taxonomy" id="184061"/>
    <lineage>
        <taxon>Eukaryota</taxon>
        <taxon>Fungi</taxon>
        <taxon>Dikarya</taxon>
        <taxon>Ascomycota</taxon>
        <taxon>Pezizomycotina</taxon>
        <taxon>Lecanoromycetes</taxon>
        <taxon>OSLEUM clade</taxon>
        <taxon>Lecanoromycetidae</taxon>
        <taxon>Lecanorales</taxon>
        <taxon>Lecanorineae</taxon>
        <taxon>Cladoniaceae</taxon>
        <taxon>Cladonia</taxon>
    </lineage>
</organism>
<dbReference type="InterPro" id="IPR011009">
    <property type="entry name" value="Kinase-like_dom_sf"/>
</dbReference>
<dbReference type="AlphaFoldDB" id="A0AA39QQY8"/>
<dbReference type="InterPro" id="IPR000719">
    <property type="entry name" value="Prot_kinase_dom"/>
</dbReference>
<dbReference type="Gene3D" id="1.25.40.20">
    <property type="entry name" value="Ankyrin repeat-containing domain"/>
    <property type="match status" value="2"/>
</dbReference>
<keyword evidence="6" id="KW-0040">ANK repeat</keyword>
<dbReference type="InterPro" id="IPR036770">
    <property type="entry name" value="Ankyrin_rpt-contain_sf"/>
</dbReference>
<keyword evidence="4" id="KW-0418">Kinase</keyword>
<feature type="region of interest" description="Disordered" evidence="7">
    <location>
        <begin position="438"/>
        <end position="472"/>
    </location>
</feature>
<feature type="domain" description="Protein kinase" evidence="8">
    <location>
        <begin position="44"/>
        <end position="310"/>
    </location>
</feature>
<accession>A0AA39QQY8</accession>
<feature type="region of interest" description="Disordered" evidence="7">
    <location>
        <begin position="789"/>
        <end position="808"/>
    </location>
</feature>
<protein>
    <recommendedName>
        <fullName evidence="8">Protein kinase domain-containing protein</fullName>
    </recommendedName>
</protein>
<evidence type="ECO:0000256" key="2">
    <source>
        <dbReference type="ARBA" id="ARBA00022679"/>
    </source>
</evidence>
<gene>
    <name evidence="9" type="ORF">JMJ35_010080</name>
</gene>
<dbReference type="InterPro" id="IPR002110">
    <property type="entry name" value="Ankyrin_rpt"/>
</dbReference>
<comment type="caution">
    <text evidence="9">The sequence shown here is derived from an EMBL/GenBank/DDBJ whole genome shotgun (WGS) entry which is preliminary data.</text>
</comment>
<evidence type="ECO:0000313" key="10">
    <source>
        <dbReference type="Proteomes" id="UP001166286"/>
    </source>
</evidence>
<dbReference type="Gene3D" id="1.10.510.10">
    <property type="entry name" value="Transferase(Phosphotransferase) domain 1"/>
    <property type="match status" value="1"/>
</dbReference>
<evidence type="ECO:0000259" key="8">
    <source>
        <dbReference type="PROSITE" id="PS50011"/>
    </source>
</evidence>
<dbReference type="PANTHER" id="PTHR24349">
    <property type="entry name" value="SERINE/THREONINE-PROTEIN KINASE"/>
    <property type="match status" value="1"/>
</dbReference>
<dbReference type="SUPFAM" id="SSF48403">
    <property type="entry name" value="Ankyrin repeat"/>
    <property type="match status" value="2"/>
</dbReference>